<dbReference type="EMBL" id="LLXL01000462">
    <property type="protein sequence ID" value="PKK72077.1"/>
    <property type="molecule type" value="Genomic_DNA"/>
</dbReference>
<evidence type="ECO:0000313" key="3">
    <source>
        <dbReference type="Proteomes" id="UP000233469"/>
    </source>
</evidence>
<evidence type="ECO:0000256" key="1">
    <source>
        <dbReference type="SAM" id="Phobius"/>
    </source>
</evidence>
<keyword evidence="1" id="KW-1133">Transmembrane helix</keyword>
<sequence>MIQSELSDFLDAPAPYYCGYVGSELMNTTDLLHRISLGVYTILFFIFQKDSSFFFSFVQCIRSTKIMKKM</sequence>
<gene>
    <name evidence="2" type="ORF">RhiirC2_396026</name>
</gene>
<accession>A0A2N1NDT8</accession>
<reference evidence="2 3" key="1">
    <citation type="submission" date="2016-04" db="EMBL/GenBank/DDBJ databases">
        <title>Genome analyses suggest a sexual origin of heterokaryosis in a supposedly ancient asexual fungus.</title>
        <authorList>
            <person name="Ropars J."/>
            <person name="Sedzielewska K."/>
            <person name="Noel J."/>
            <person name="Charron P."/>
            <person name="Farinelli L."/>
            <person name="Marton T."/>
            <person name="Kruger M."/>
            <person name="Pelin A."/>
            <person name="Brachmann A."/>
            <person name="Corradi N."/>
        </authorList>
    </citation>
    <scope>NUCLEOTIDE SEQUENCE [LARGE SCALE GENOMIC DNA]</scope>
    <source>
        <strain evidence="2 3">C2</strain>
    </source>
</reference>
<keyword evidence="1" id="KW-0472">Membrane</keyword>
<dbReference type="AlphaFoldDB" id="A0A2N1NDT8"/>
<dbReference type="Proteomes" id="UP000233469">
    <property type="component" value="Unassembled WGS sequence"/>
</dbReference>
<comment type="caution">
    <text evidence="2">The sequence shown here is derived from an EMBL/GenBank/DDBJ whole genome shotgun (WGS) entry which is preliminary data.</text>
</comment>
<feature type="transmembrane region" description="Helical" evidence="1">
    <location>
        <begin position="37"/>
        <end position="61"/>
    </location>
</feature>
<evidence type="ECO:0000313" key="2">
    <source>
        <dbReference type="EMBL" id="PKK72077.1"/>
    </source>
</evidence>
<keyword evidence="1" id="KW-0812">Transmembrane</keyword>
<organism evidence="2 3">
    <name type="scientific">Rhizophagus irregularis</name>
    <dbReference type="NCBI Taxonomy" id="588596"/>
    <lineage>
        <taxon>Eukaryota</taxon>
        <taxon>Fungi</taxon>
        <taxon>Fungi incertae sedis</taxon>
        <taxon>Mucoromycota</taxon>
        <taxon>Glomeromycotina</taxon>
        <taxon>Glomeromycetes</taxon>
        <taxon>Glomerales</taxon>
        <taxon>Glomeraceae</taxon>
        <taxon>Rhizophagus</taxon>
    </lineage>
</organism>
<protein>
    <submittedName>
        <fullName evidence="2">Uncharacterized protein</fullName>
    </submittedName>
</protein>
<proteinExistence type="predicted"/>
<reference evidence="2 3" key="2">
    <citation type="submission" date="2017-10" db="EMBL/GenBank/DDBJ databases">
        <title>Extensive intraspecific genome diversity in a model arbuscular mycorrhizal fungus.</title>
        <authorList>
            <person name="Chen E.C.H."/>
            <person name="Morin E."/>
            <person name="Baudet D."/>
            <person name="Noel J."/>
            <person name="Ndikumana S."/>
            <person name="Charron P."/>
            <person name="St-Onge C."/>
            <person name="Giorgi J."/>
            <person name="Grigoriev I.V."/>
            <person name="Roux C."/>
            <person name="Martin F.M."/>
            <person name="Corradi N."/>
        </authorList>
    </citation>
    <scope>NUCLEOTIDE SEQUENCE [LARGE SCALE GENOMIC DNA]</scope>
    <source>
        <strain evidence="2 3">C2</strain>
    </source>
</reference>
<name>A0A2N1NDT8_9GLOM</name>